<organism evidence="4 5">
    <name type="scientific">Mortierella polycephala</name>
    <dbReference type="NCBI Taxonomy" id="41804"/>
    <lineage>
        <taxon>Eukaryota</taxon>
        <taxon>Fungi</taxon>
        <taxon>Fungi incertae sedis</taxon>
        <taxon>Mucoromycota</taxon>
        <taxon>Mortierellomycotina</taxon>
        <taxon>Mortierellomycetes</taxon>
        <taxon>Mortierellales</taxon>
        <taxon>Mortierellaceae</taxon>
        <taxon>Mortierella</taxon>
    </lineage>
</organism>
<feature type="compositionally biased region" description="Basic and acidic residues" evidence="1">
    <location>
        <begin position="253"/>
        <end position="269"/>
    </location>
</feature>
<name>A0A9P6QG11_9FUNG</name>
<evidence type="ECO:0000256" key="3">
    <source>
        <dbReference type="SAM" id="SignalP"/>
    </source>
</evidence>
<feature type="compositionally biased region" description="Low complexity" evidence="1">
    <location>
        <begin position="138"/>
        <end position="149"/>
    </location>
</feature>
<protein>
    <recommendedName>
        <fullName evidence="6">Mid2 domain-containing protein</fullName>
    </recommendedName>
</protein>
<dbReference type="AlphaFoldDB" id="A0A9P6QG11"/>
<keyword evidence="3" id="KW-0732">Signal</keyword>
<evidence type="ECO:0008006" key="6">
    <source>
        <dbReference type="Google" id="ProtNLM"/>
    </source>
</evidence>
<evidence type="ECO:0000256" key="2">
    <source>
        <dbReference type="SAM" id="Phobius"/>
    </source>
</evidence>
<feature type="compositionally biased region" description="Basic and acidic residues" evidence="1">
    <location>
        <begin position="159"/>
        <end position="174"/>
    </location>
</feature>
<feature type="region of interest" description="Disordered" evidence="1">
    <location>
        <begin position="130"/>
        <end position="187"/>
    </location>
</feature>
<dbReference type="EMBL" id="JAAAJA010000027">
    <property type="protein sequence ID" value="KAG0265770.1"/>
    <property type="molecule type" value="Genomic_DNA"/>
</dbReference>
<comment type="caution">
    <text evidence="4">The sequence shown here is derived from an EMBL/GenBank/DDBJ whole genome shotgun (WGS) entry which is preliminary data.</text>
</comment>
<keyword evidence="2" id="KW-1133">Transmembrane helix</keyword>
<evidence type="ECO:0000313" key="4">
    <source>
        <dbReference type="EMBL" id="KAG0265770.1"/>
    </source>
</evidence>
<dbReference type="OrthoDB" id="2416293at2759"/>
<keyword evidence="2" id="KW-0812">Transmembrane</keyword>
<feature type="chain" id="PRO_5040365144" description="Mid2 domain-containing protein" evidence="3">
    <location>
        <begin position="25"/>
        <end position="308"/>
    </location>
</feature>
<reference evidence="4" key="1">
    <citation type="journal article" date="2020" name="Fungal Divers.">
        <title>Resolving the Mortierellaceae phylogeny through synthesis of multi-gene phylogenetics and phylogenomics.</title>
        <authorList>
            <person name="Vandepol N."/>
            <person name="Liber J."/>
            <person name="Desiro A."/>
            <person name="Na H."/>
            <person name="Kennedy M."/>
            <person name="Barry K."/>
            <person name="Grigoriev I.V."/>
            <person name="Miller A.N."/>
            <person name="O'Donnell K."/>
            <person name="Stajich J.E."/>
            <person name="Bonito G."/>
        </authorList>
    </citation>
    <scope>NUCLEOTIDE SEQUENCE</scope>
    <source>
        <strain evidence="4">KOD948</strain>
    </source>
</reference>
<feature type="compositionally biased region" description="Basic and acidic residues" evidence="1">
    <location>
        <begin position="280"/>
        <end position="308"/>
    </location>
</feature>
<proteinExistence type="predicted"/>
<accession>A0A9P6QG11</accession>
<keyword evidence="2" id="KW-0472">Membrane</keyword>
<feature type="transmembrane region" description="Helical" evidence="2">
    <location>
        <begin position="193"/>
        <end position="216"/>
    </location>
</feature>
<evidence type="ECO:0000256" key="1">
    <source>
        <dbReference type="SAM" id="MobiDB-lite"/>
    </source>
</evidence>
<feature type="region of interest" description="Disordered" evidence="1">
    <location>
        <begin position="253"/>
        <end position="308"/>
    </location>
</feature>
<dbReference type="Proteomes" id="UP000726737">
    <property type="component" value="Unassembled WGS sequence"/>
</dbReference>
<sequence length="308" mass="33692">MIMRTTTVVAATAILAILSGQTHAQYAPPTNPPPPPTAQQTVNILYSIDANNDVGAEDARFNACFASNVASKPYTYLTFGPKNATINFYKDSDCQEFTFALDGYYGTYPGPAMSFRWVGWSEDYQGEFFDKEPFQGQGDAADGADGGADSPPPGTENPGNDKDKDKDKDKDHSGNGDGNDNGGNHDETSTSSIFSTFFGGVIGTLAVLAIGGVVFWKQAGKKMIDEKGKSVLPYNRVDGDEESSQDHDILLTTKNRSDHDQSDDLDHSFEITNLDDVDKDMETDMDNDHHEPPLRPGRQDRYYDDDQV</sequence>
<evidence type="ECO:0000313" key="5">
    <source>
        <dbReference type="Proteomes" id="UP000726737"/>
    </source>
</evidence>
<feature type="signal peptide" evidence="3">
    <location>
        <begin position="1"/>
        <end position="24"/>
    </location>
</feature>
<gene>
    <name evidence="4" type="ORF">BG011_004124</name>
</gene>
<keyword evidence="5" id="KW-1185">Reference proteome</keyword>